<dbReference type="KEGG" id="dmm:dnm_054570"/>
<gene>
    <name evidence="1" type="ORF">dnm_054570</name>
</gene>
<dbReference type="Proteomes" id="UP000663722">
    <property type="component" value="Chromosome"/>
</dbReference>
<dbReference type="InterPro" id="IPR031325">
    <property type="entry name" value="RHS_repeat"/>
</dbReference>
<proteinExistence type="predicted"/>
<organism evidence="1 2">
    <name type="scientific">Desulfonema magnum</name>
    <dbReference type="NCBI Taxonomy" id="45655"/>
    <lineage>
        <taxon>Bacteria</taxon>
        <taxon>Pseudomonadati</taxon>
        <taxon>Thermodesulfobacteriota</taxon>
        <taxon>Desulfobacteria</taxon>
        <taxon>Desulfobacterales</taxon>
        <taxon>Desulfococcaceae</taxon>
        <taxon>Desulfonema</taxon>
    </lineage>
</organism>
<reference evidence="1" key="1">
    <citation type="journal article" date="2021" name="Microb. Physiol.">
        <title>Proteogenomic Insights into the Physiology of Marine, Sulfate-Reducing, Filamentous Desulfonema limicola and Desulfonema magnum.</title>
        <authorList>
            <person name="Schnaars V."/>
            <person name="Wohlbrand L."/>
            <person name="Scheve S."/>
            <person name="Hinrichs C."/>
            <person name="Reinhardt R."/>
            <person name="Rabus R."/>
        </authorList>
    </citation>
    <scope>NUCLEOTIDE SEQUENCE</scope>
    <source>
        <strain evidence="1">4be13</strain>
    </source>
</reference>
<accession>A0A975BPC5</accession>
<dbReference type="Pfam" id="PF05593">
    <property type="entry name" value="RHS_repeat"/>
    <property type="match status" value="1"/>
</dbReference>
<dbReference type="NCBIfam" id="TIGR01643">
    <property type="entry name" value="YD_repeat_2x"/>
    <property type="match status" value="1"/>
</dbReference>
<dbReference type="Gene3D" id="2.180.10.10">
    <property type="entry name" value="RHS repeat-associated core"/>
    <property type="match status" value="1"/>
</dbReference>
<name>A0A975BPC5_9BACT</name>
<protein>
    <submittedName>
        <fullName evidence="1">RHS and YD repeat-containing protein</fullName>
    </submittedName>
</protein>
<sequence>MRMRQRLTLCVTRRSLVTSKSFVHDPNGNVTERADFNNDNIVYEYDENNRLLKKTYPDDSEVSFTYTPTGQRETVTDVRGTTAYVYDLRDRLKEVTNPDNTKISYT</sequence>
<evidence type="ECO:0000313" key="2">
    <source>
        <dbReference type="Proteomes" id="UP000663722"/>
    </source>
</evidence>
<dbReference type="InterPro" id="IPR006530">
    <property type="entry name" value="YD"/>
</dbReference>
<dbReference type="AlphaFoldDB" id="A0A975BPC5"/>
<keyword evidence="2" id="KW-1185">Reference proteome</keyword>
<evidence type="ECO:0000313" key="1">
    <source>
        <dbReference type="EMBL" id="QTA89404.1"/>
    </source>
</evidence>
<dbReference type="EMBL" id="CP061800">
    <property type="protein sequence ID" value="QTA89404.1"/>
    <property type="molecule type" value="Genomic_DNA"/>
</dbReference>